<organism evidence="2 3">
    <name type="scientific">Arabidopsis thaliana</name>
    <name type="common">Mouse-ear cress</name>
    <dbReference type="NCBI Taxonomy" id="3702"/>
    <lineage>
        <taxon>Eukaryota</taxon>
        <taxon>Viridiplantae</taxon>
        <taxon>Streptophyta</taxon>
        <taxon>Embryophyta</taxon>
        <taxon>Tracheophyta</taxon>
        <taxon>Spermatophyta</taxon>
        <taxon>Magnoliopsida</taxon>
        <taxon>eudicotyledons</taxon>
        <taxon>Gunneridae</taxon>
        <taxon>Pentapetalae</taxon>
        <taxon>rosids</taxon>
        <taxon>malvids</taxon>
        <taxon>Brassicales</taxon>
        <taxon>Brassicaceae</taxon>
        <taxon>Camelineae</taxon>
        <taxon>Arabidopsis</taxon>
    </lineage>
</organism>
<dbReference type="ExpressionAtlas" id="A0A1P8B280">
    <property type="expression patterns" value="baseline"/>
</dbReference>
<dbReference type="EMBL" id="CP002685">
    <property type="protein sequence ID" value="ANM63003.1"/>
    <property type="molecule type" value="Genomic_DNA"/>
</dbReference>
<dbReference type="GeneID" id="28717817"/>
<reference evidence="3" key="2">
    <citation type="journal article" date="2017" name="Plant J.">
        <title>Araport11: a complete reannotation of the Arabidopsis thaliana reference genome.</title>
        <authorList>
            <person name="Cheng C.Y."/>
            <person name="Krishnakumar V."/>
            <person name="Chan A.P."/>
            <person name="Thibaud-Nissen F."/>
            <person name="Schobel S."/>
            <person name="Town C.D."/>
        </authorList>
    </citation>
    <scope>GENOME REANNOTATION</scope>
    <source>
        <strain evidence="3">cv. Columbia</strain>
    </source>
</reference>
<dbReference type="RefSeq" id="NP_001325120.1">
    <property type="nucleotide sequence ID" value="NM_001335323.1"/>
</dbReference>
<keyword evidence="3" id="KW-1185">Reference proteome</keyword>
<evidence type="ECO:0000313" key="3">
    <source>
        <dbReference type="Proteomes" id="UP000006548"/>
    </source>
</evidence>
<sequence length="42" mass="5069">MQGPIQLRTIKQYQHGRKRRLITFHQSLESKHKAEQSYSTQE</sequence>
<evidence type="ECO:0000313" key="1">
    <source>
        <dbReference type="Araport" id="AT2G07632"/>
    </source>
</evidence>
<protein>
    <submittedName>
        <fullName evidence="2">Uncharacterized protein</fullName>
    </submittedName>
</protein>
<dbReference type="Araport" id="AT2G07632"/>
<dbReference type="Proteomes" id="UP000006548">
    <property type="component" value="Chromosome 2"/>
</dbReference>
<name>A0A1P8B280_ARATH</name>
<proteinExistence type="predicted"/>
<dbReference type="InParanoid" id="A0A1P8B280"/>
<gene>
    <name evidence="1 2" type="ordered locus">At2g07632</name>
</gene>
<accession>A0A1P8B280</accession>
<dbReference type="TAIR" id="AT2G07632"/>
<reference evidence="2 3" key="1">
    <citation type="journal article" date="1999" name="Nature">
        <title>Sequence and analysis of chromosome 2 of the plant Arabidopsis thaliana.</title>
        <authorList>
            <person name="Lin X."/>
            <person name="Kaul S."/>
            <person name="Rounsley S."/>
            <person name="Shea T.P."/>
            <person name="Benito M.I."/>
            <person name="Town C.D."/>
            <person name="Fujii C.Y."/>
            <person name="Mason T."/>
            <person name="Bowman C.L."/>
            <person name="Barnstead M."/>
            <person name="Feldblyum T.V."/>
            <person name="Buell C.R."/>
            <person name="Ketchum K.A."/>
            <person name="Lee J."/>
            <person name="Ronning C.M."/>
            <person name="Koo H.L."/>
            <person name="Moffat K.S."/>
            <person name="Cronin L.A."/>
            <person name="Shen M."/>
            <person name="Pai G."/>
            <person name="Van Aken S."/>
            <person name="Umayam L."/>
            <person name="Tallon L.J."/>
            <person name="Gill J.E."/>
            <person name="Adams M.D."/>
            <person name="Carrera A.J."/>
            <person name="Creasy T.H."/>
            <person name="Goodman H.M."/>
            <person name="Somerville C.R."/>
            <person name="Copenhaver G.P."/>
            <person name="Preuss D."/>
            <person name="Nierman W.C."/>
            <person name="White O."/>
            <person name="Eisen J.A."/>
            <person name="Salzberg S.L."/>
            <person name="Fraser C.M."/>
            <person name="Venter J.C."/>
        </authorList>
    </citation>
    <scope>NUCLEOTIDE SEQUENCE [LARGE SCALE GENOMIC DNA]</scope>
    <source>
        <strain evidence="3">cv. Columbia</strain>
    </source>
</reference>
<evidence type="ECO:0000313" key="2">
    <source>
        <dbReference type="EMBL" id="ANM63003.1"/>
    </source>
</evidence>
<dbReference type="KEGG" id="ath:AT2G07632"/>
<dbReference type="AlphaFoldDB" id="A0A1P8B280"/>
<dbReference type="SMR" id="A0A1P8B280"/>